<protein>
    <recommendedName>
        <fullName evidence="8">Dolichyl-diphosphooligosaccharide--protein glycosyltransferase subunit WBP1</fullName>
        <shortName evidence="8">Oligosaccharyl transferase subunit WBP1</shortName>
    </recommendedName>
</protein>
<evidence type="ECO:0000256" key="3">
    <source>
        <dbReference type="ARBA" id="ARBA00008743"/>
    </source>
</evidence>
<dbReference type="UniPathway" id="UPA00378"/>
<accession>A0A5J5ESF8</accession>
<keyword evidence="8" id="KW-0732">Signal</keyword>
<evidence type="ECO:0000313" key="11">
    <source>
        <dbReference type="EMBL" id="KAA8902588.1"/>
    </source>
</evidence>
<reference evidence="11 12" key="1">
    <citation type="submission" date="2019-09" db="EMBL/GenBank/DDBJ databases">
        <title>Draft genome of the ectomycorrhizal ascomycete Sphaerosporella brunnea.</title>
        <authorList>
            <consortium name="DOE Joint Genome Institute"/>
            <person name="Benucci G.M."/>
            <person name="Marozzi G."/>
            <person name="Antonielli L."/>
            <person name="Sanchez S."/>
            <person name="Marco P."/>
            <person name="Wang X."/>
            <person name="Falini L.B."/>
            <person name="Barry K."/>
            <person name="Haridas S."/>
            <person name="Lipzen A."/>
            <person name="Labutti K."/>
            <person name="Grigoriev I.V."/>
            <person name="Murat C."/>
            <person name="Martin F."/>
            <person name="Albertini E."/>
            <person name="Donnini D."/>
            <person name="Bonito G."/>
        </authorList>
    </citation>
    <scope>NUCLEOTIDE SEQUENCE [LARGE SCALE GENOMIC DNA]</scope>
    <source>
        <strain evidence="11 12">Sb_GMNB300</strain>
    </source>
</reference>
<dbReference type="Proteomes" id="UP000326924">
    <property type="component" value="Unassembled WGS sequence"/>
</dbReference>
<keyword evidence="6 8" id="KW-1133">Transmembrane helix</keyword>
<evidence type="ECO:0000256" key="2">
    <source>
        <dbReference type="ARBA" id="ARBA00004922"/>
    </source>
</evidence>
<comment type="function">
    <text evidence="8">Subunit of the oligosaccharyl transferase (OST) complex that catalyzes the initial transfer of a defined glycan (Glc(3)Man(9)GlcNAc(2) in eukaryotes) from the lipid carrier dolichol-pyrophosphate to an asparagine residue within an Asn-X-Ser/Thr consensus motif in nascent polypeptide chains, the first step in protein N-glycosylation. N-glycosylation occurs cotranslationally and the complex associates with the Sec61 complex at the channel-forming translocon complex that mediates protein translocation across the endoplasmic reticulum (ER).</text>
</comment>
<keyword evidence="5 8" id="KW-0256">Endoplasmic reticulum</keyword>
<dbReference type="GO" id="GO:0018279">
    <property type="term" value="P:protein N-linked glycosylation via asparagine"/>
    <property type="evidence" value="ECO:0007669"/>
    <property type="project" value="UniProtKB-UniRule"/>
</dbReference>
<dbReference type="GO" id="GO:0008250">
    <property type="term" value="C:oligosaccharyltransferase complex"/>
    <property type="evidence" value="ECO:0007669"/>
    <property type="project" value="TreeGrafter"/>
</dbReference>
<feature type="domain" description="OST48 N-terminal" evidence="9">
    <location>
        <begin position="26"/>
        <end position="280"/>
    </location>
</feature>
<evidence type="ECO:0000259" key="10">
    <source>
        <dbReference type="Pfam" id="PF23358"/>
    </source>
</evidence>
<name>A0A5J5ESF8_9PEZI</name>
<evidence type="ECO:0000313" key="12">
    <source>
        <dbReference type="Proteomes" id="UP000326924"/>
    </source>
</evidence>
<evidence type="ECO:0000259" key="9">
    <source>
        <dbReference type="Pfam" id="PF03345"/>
    </source>
</evidence>
<evidence type="ECO:0000256" key="1">
    <source>
        <dbReference type="ARBA" id="ARBA00004479"/>
    </source>
</evidence>
<dbReference type="InterPro" id="IPR055459">
    <property type="entry name" value="OST48_MD"/>
</dbReference>
<dbReference type="GO" id="GO:0016740">
    <property type="term" value="F:transferase activity"/>
    <property type="evidence" value="ECO:0007669"/>
    <property type="project" value="UniProtKB-KW"/>
</dbReference>
<dbReference type="Pfam" id="PF03345">
    <property type="entry name" value="OST48_N"/>
    <property type="match status" value="1"/>
</dbReference>
<proteinExistence type="inferred from homology"/>
<dbReference type="PANTHER" id="PTHR10830">
    <property type="entry name" value="DOLICHYL-DIPHOSPHOOLIGOSACCHARIDE--PROTEIN GLYCOSYLTRANSFERASE 48 KDA SUBUNIT"/>
    <property type="match status" value="1"/>
</dbReference>
<evidence type="ECO:0000256" key="7">
    <source>
        <dbReference type="ARBA" id="ARBA00023136"/>
    </source>
</evidence>
<organism evidence="11 12">
    <name type="scientific">Sphaerosporella brunnea</name>
    <dbReference type="NCBI Taxonomy" id="1250544"/>
    <lineage>
        <taxon>Eukaryota</taxon>
        <taxon>Fungi</taxon>
        <taxon>Dikarya</taxon>
        <taxon>Ascomycota</taxon>
        <taxon>Pezizomycotina</taxon>
        <taxon>Pezizomycetes</taxon>
        <taxon>Pezizales</taxon>
        <taxon>Pyronemataceae</taxon>
        <taxon>Sphaerosporella</taxon>
    </lineage>
</organism>
<dbReference type="FunCoup" id="A0A5J5ESF8">
    <property type="interactions" value="1100"/>
</dbReference>
<keyword evidence="4 8" id="KW-0812">Transmembrane</keyword>
<evidence type="ECO:0000256" key="8">
    <source>
        <dbReference type="RuleBase" id="RU361142"/>
    </source>
</evidence>
<evidence type="ECO:0000256" key="5">
    <source>
        <dbReference type="ARBA" id="ARBA00022824"/>
    </source>
</evidence>
<dbReference type="InterPro" id="IPR055457">
    <property type="entry name" value="OST48_N"/>
</dbReference>
<comment type="pathway">
    <text evidence="2 8">Protein modification; protein glycosylation.</text>
</comment>
<feature type="chain" id="PRO_5023978800" description="Dolichyl-diphosphooligosaccharide--protein glycosyltransferase subunit WBP1" evidence="8">
    <location>
        <begin position="20"/>
        <end position="454"/>
    </location>
</feature>
<comment type="subcellular location">
    <subcellularLocation>
        <location evidence="8">Endoplasmic reticulum membrane</location>
        <topology evidence="8">Single-pass type I membrane protein</topology>
    </subcellularLocation>
    <subcellularLocation>
        <location evidence="1">Membrane</location>
        <topology evidence="1">Single-pass type I membrane protein</topology>
    </subcellularLocation>
</comment>
<gene>
    <name evidence="11" type="ORF">FN846DRAFT_955290</name>
</gene>
<keyword evidence="11" id="KW-0808">Transferase</keyword>
<comment type="subunit">
    <text evidence="8">Component of the oligosaccharyltransferase (OST) complex.</text>
</comment>
<feature type="signal peptide" evidence="8">
    <location>
        <begin position="1"/>
        <end position="19"/>
    </location>
</feature>
<keyword evidence="7 8" id="KW-0472">Membrane</keyword>
<sequence length="454" mass="51495">MIFRAIFFSLLWTVSQVTAKSLTGSRLLVALEDADIKESYSKFFGDLESRGYTVDIQSPKNDKLSLFQHGERAYDHVIIFPPKAKAYGPALTPQKLVEFTSKDGNILLLTSPFGTPEQARELARELDIDLPPRDFLAVDHFNYDTVSASEKHDVILVQRPPPSKSAQNYFSGKEGDVIAFRGTGHTLGNRPLLFPVLPAARTAYTYDTKEDFAYAEEPWSAGTQMHYVTAVQLRNNARVVVSGSAEMFSNEFFDMEVQAPNGQATKTANQEFAKEITQWAFQESGVVKVIAVRHYLSNQTDAPINPNVYRVKNDITYEIELSEWATDKWIPFTVPPNDSLQLEYTMLDPYYRLPLLPSTITEDSTVYSTSFKAPDQHGIFAFRVNYKRPFVTYVDEKYTVTLRHFAHDEYTRSWDISAAWVWIAGIAVTIAGWVVFCMLWLYSAPTETSVKKTQ</sequence>
<feature type="domain" description="OST48 middle" evidence="10">
    <location>
        <begin position="298"/>
        <end position="443"/>
    </location>
</feature>
<evidence type="ECO:0000256" key="4">
    <source>
        <dbReference type="ARBA" id="ARBA00022692"/>
    </source>
</evidence>
<dbReference type="EMBL" id="VXIS01000130">
    <property type="protein sequence ID" value="KAA8902588.1"/>
    <property type="molecule type" value="Genomic_DNA"/>
</dbReference>
<dbReference type="OrthoDB" id="29105at2759"/>
<dbReference type="InParanoid" id="A0A5J5ESF8"/>
<dbReference type="Pfam" id="PF23358">
    <property type="entry name" value="OST48_MD"/>
    <property type="match status" value="1"/>
</dbReference>
<keyword evidence="12" id="KW-1185">Reference proteome</keyword>
<dbReference type="InterPro" id="IPR005013">
    <property type="entry name" value="DDOST_48_kDa_subunit"/>
</dbReference>
<dbReference type="PANTHER" id="PTHR10830:SF0">
    <property type="entry name" value="DOLICHYL-DIPHOSPHOOLIGOSACCHARIDE--PROTEIN GLYCOSYLTRANSFERASE 48 KDA SUBUNIT"/>
    <property type="match status" value="1"/>
</dbReference>
<dbReference type="AlphaFoldDB" id="A0A5J5ESF8"/>
<feature type="transmembrane region" description="Helical" evidence="8">
    <location>
        <begin position="419"/>
        <end position="442"/>
    </location>
</feature>
<evidence type="ECO:0000256" key="6">
    <source>
        <dbReference type="ARBA" id="ARBA00022989"/>
    </source>
</evidence>
<comment type="caution">
    <text evidence="11">The sequence shown here is derived from an EMBL/GenBank/DDBJ whole genome shotgun (WGS) entry which is preliminary data.</text>
</comment>
<comment type="similarity">
    <text evidence="3 8">Belongs to the DDOST 48 kDa subunit family.</text>
</comment>